<name>A0A8H6YGA2_9AGAR</name>
<accession>A0A8H6YGA2</accession>
<sequence length="108" mass="11987">MPYVCVDLDLATQLTYLSAAAHLLLDLFVHDNARTSFMPVQTFVNLMIMIKNVFFCVAKTKVNIPDGKFWLILMGTDRLEVLFGLIHSAVGPDSNVNLLQLACRSSGL</sequence>
<gene>
    <name evidence="1" type="ORF">MVEN_00848300</name>
</gene>
<evidence type="ECO:0000313" key="2">
    <source>
        <dbReference type="Proteomes" id="UP000620124"/>
    </source>
</evidence>
<comment type="caution">
    <text evidence="1">The sequence shown here is derived from an EMBL/GenBank/DDBJ whole genome shotgun (WGS) entry which is preliminary data.</text>
</comment>
<reference evidence="1" key="1">
    <citation type="submission" date="2020-05" db="EMBL/GenBank/DDBJ databases">
        <title>Mycena genomes resolve the evolution of fungal bioluminescence.</title>
        <authorList>
            <person name="Tsai I.J."/>
        </authorList>
    </citation>
    <scope>NUCLEOTIDE SEQUENCE</scope>
    <source>
        <strain evidence="1">CCC161011</strain>
    </source>
</reference>
<evidence type="ECO:0000313" key="1">
    <source>
        <dbReference type="EMBL" id="KAF7358012.1"/>
    </source>
</evidence>
<dbReference type="Proteomes" id="UP000620124">
    <property type="component" value="Unassembled WGS sequence"/>
</dbReference>
<organism evidence="1 2">
    <name type="scientific">Mycena venus</name>
    <dbReference type="NCBI Taxonomy" id="2733690"/>
    <lineage>
        <taxon>Eukaryota</taxon>
        <taxon>Fungi</taxon>
        <taxon>Dikarya</taxon>
        <taxon>Basidiomycota</taxon>
        <taxon>Agaricomycotina</taxon>
        <taxon>Agaricomycetes</taxon>
        <taxon>Agaricomycetidae</taxon>
        <taxon>Agaricales</taxon>
        <taxon>Marasmiineae</taxon>
        <taxon>Mycenaceae</taxon>
        <taxon>Mycena</taxon>
    </lineage>
</organism>
<keyword evidence="2" id="KW-1185">Reference proteome</keyword>
<proteinExistence type="predicted"/>
<dbReference type="EMBL" id="JACAZI010000006">
    <property type="protein sequence ID" value="KAF7358012.1"/>
    <property type="molecule type" value="Genomic_DNA"/>
</dbReference>
<dbReference type="AlphaFoldDB" id="A0A8H6YGA2"/>
<dbReference type="OrthoDB" id="2691851at2759"/>
<protein>
    <submittedName>
        <fullName evidence="1">Uncharacterized protein</fullName>
    </submittedName>
</protein>